<evidence type="ECO:0000313" key="17">
    <source>
        <dbReference type="Proteomes" id="UP000276443"/>
    </source>
</evidence>
<comment type="similarity">
    <text evidence="11 13">Belongs to the RecU family.</text>
</comment>
<keyword evidence="10 13" id="KW-0234">DNA repair</keyword>
<keyword evidence="9 13" id="KW-0233">DNA recombination</keyword>
<organism evidence="16 17">
    <name type="scientific">Aquisalibacillus elongatus</name>
    <dbReference type="NCBI Taxonomy" id="485577"/>
    <lineage>
        <taxon>Bacteria</taxon>
        <taxon>Bacillati</taxon>
        <taxon>Bacillota</taxon>
        <taxon>Bacilli</taxon>
        <taxon>Bacillales</taxon>
        <taxon>Bacillaceae</taxon>
        <taxon>Aquisalibacillus</taxon>
    </lineage>
</organism>
<dbReference type="CDD" id="cd22354">
    <property type="entry name" value="RecU-like"/>
    <property type="match status" value="1"/>
</dbReference>
<dbReference type="Proteomes" id="UP000276443">
    <property type="component" value="Unassembled WGS sequence"/>
</dbReference>
<sequence length="207" mass="24443">MNYPKGSRKTSNKQQPTNKQPTQFGNRGMTLEKELNETNKFYLETNRAVIHKKPIPIQVVQVDYPKRSAAVIKEAYYQQPSTTDYNGLYRGYYIDFEAKQTNNKTSLPFANIHEHQVKHMKQIDEHGGISFFIIRFKQHNETFLLPIRPFIQVWEKQFEGKRKSIPYEYITKHGYKIPFTLQAKVNYLDIIDLVYFNGGDNNESKRK</sequence>
<keyword evidence="3 13" id="KW-0540">Nuclease</keyword>
<evidence type="ECO:0000256" key="10">
    <source>
        <dbReference type="ARBA" id="ARBA00023204"/>
    </source>
</evidence>
<evidence type="ECO:0000256" key="12">
    <source>
        <dbReference type="ARBA" id="ARBA00029523"/>
    </source>
</evidence>
<dbReference type="RefSeq" id="WP_124219728.1">
    <property type="nucleotide sequence ID" value="NZ_RKRF01000007.1"/>
</dbReference>
<dbReference type="EC" id="3.1.21.10" evidence="13 14"/>
<evidence type="ECO:0000256" key="13">
    <source>
        <dbReference type="HAMAP-Rule" id="MF_00130"/>
    </source>
</evidence>
<evidence type="ECO:0000313" key="16">
    <source>
        <dbReference type="EMBL" id="RPF55800.1"/>
    </source>
</evidence>
<feature type="binding site" evidence="13">
    <location>
        <position position="82"/>
    </location>
    <ligand>
        <name>Mg(2+)</name>
        <dbReference type="ChEBI" id="CHEBI:18420"/>
    </ligand>
</feature>
<keyword evidence="8 13" id="KW-0460">Magnesium</keyword>
<feature type="compositionally biased region" description="Basic residues" evidence="15">
    <location>
        <begin position="1"/>
        <end position="11"/>
    </location>
</feature>
<proteinExistence type="inferred from homology"/>
<comment type="catalytic activity">
    <reaction evidence="13">
        <text>Endonucleolytic cleavage at a junction such as a reciprocal single-stranded crossover between two homologous DNA duplexes (Holliday junction).</text>
        <dbReference type="EC" id="3.1.21.10"/>
    </reaction>
</comment>
<comment type="function">
    <text evidence="13">Endonuclease that resolves Holliday junction intermediates in genetic recombination. Cleaves mobile four-strand junctions by introducing symmetrical nicks in paired strands. Promotes annealing of linear ssDNA with homologous dsDNA. Required for DNA repair, homologous recombination and chromosome segregation.</text>
</comment>
<evidence type="ECO:0000256" key="15">
    <source>
        <dbReference type="SAM" id="MobiDB-lite"/>
    </source>
</evidence>
<keyword evidence="5 13" id="KW-0255">Endonuclease</keyword>
<dbReference type="InterPro" id="IPR011335">
    <property type="entry name" value="Restrct_endonuc-II-like"/>
</dbReference>
<dbReference type="NCBIfam" id="TIGR00648">
    <property type="entry name" value="recU"/>
    <property type="match status" value="1"/>
</dbReference>
<keyword evidence="7 13" id="KW-0378">Hydrolase</keyword>
<dbReference type="Gene3D" id="3.40.1350.10">
    <property type="match status" value="1"/>
</dbReference>
<feature type="binding site" evidence="13">
    <location>
        <position position="97"/>
    </location>
    <ligand>
        <name>Mg(2+)</name>
        <dbReference type="ChEBI" id="CHEBI:18420"/>
    </ligand>
</feature>
<dbReference type="OrthoDB" id="9783592at2"/>
<keyword evidence="2 13" id="KW-0963">Cytoplasm</keyword>
<dbReference type="InterPro" id="IPR011856">
    <property type="entry name" value="tRNA_endonuc-like_dom_sf"/>
</dbReference>
<feature type="binding site" evidence="13">
    <location>
        <position position="84"/>
    </location>
    <ligand>
        <name>Mg(2+)</name>
        <dbReference type="ChEBI" id="CHEBI:18420"/>
    </ligand>
</feature>
<dbReference type="GO" id="GO:0000287">
    <property type="term" value="F:magnesium ion binding"/>
    <property type="evidence" value="ECO:0007669"/>
    <property type="project" value="UniProtKB-UniRule"/>
</dbReference>
<dbReference type="HAMAP" id="MF_00130">
    <property type="entry name" value="RecU"/>
    <property type="match status" value="1"/>
</dbReference>
<feature type="site" description="Transition state stabilizer" evidence="13">
    <location>
        <position position="99"/>
    </location>
</feature>
<evidence type="ECO:0000256" key="7">
    <source>
        <dbReference type="ARBA" id="ARBA00022801"/>
    </source>
</evidence>
<comment type="cofactor">
    <cofactor evidence="13">
        <name>Mg(2+)</name>
        <dbReference type="ChEBI" id="CHEBI:18420"/>
    </cofactor>
    <text evidence="13">Binds 1 Mg(2+) ion per subunit.</text>
</comment>
<evidence type="ECO:0000256" key="2">
    <source>
        <dbReference type="ARBA" id="ARBA00022490"/>
    </source>
</evidence>
<dbReference type="GO" id="GO:0003676">
    <property type="term" value="F:nucleic acid binding"/>
    <property type="evidence" value="ECO:0007669"/>
    <property type="project" value="InterPro"/>
</dbReference>
<name>A0A3N5BKL5_9BACI</name>
<evidence type="ECO:0000256" key="1">
    <source>
        <dbReference type="ARBA" id="ARBA00004496"/>
    </source>
</evidence>
<evidence type="ECO:0000256" key="4">
    <source>
        <dbReference type="ARBA" id="ARBA00022723"/>
    </source>
</evidence>
<dbReference type="InterPro" id="IPR004612">
    <property type="entry name" value="Resolv_RecU"/>
</dbReference>
<keyword evidence="17" id="KW-1185">Reference proteome</keyword>
<evidence type="ECO:0000256" key="6">
    <source>
        <dbReference type="ARBA" id="ARBA00022763"/>
    </source>
</evidence>
<evidence type="ECO:0000256" key="14">
    <source>
        <dbReference type="NCBIfam" id="TIGR00648"/>
    </source>
</evidence>
<evidence type="ECO:0000256" key="5">
    <source>
        <dbReference type="ARBA" id="ARBA00022759"/>
    </source>
</evidence>
<reference evidence="16 17" key="1">
    <citation type="submission" date="2018-11" db="EMBL/GenBank/DDBJ databases">
        <title>Genomic Encyclopedia of Type Strains, Phase IV (KMG-IV): sequencing the most valuable type-strain genomes for metagenomic binning, comparative biology and taxonomic classification.</title>
        <authorList>
            <person name="Goeker M."/>
        </authorList>
    </citation>
    <scope>NUCLEOTIDE SEQUENCE [LARGE SCALE GENOMIC DNA]</scope>
    <source>
        <strain evidence="16 17">DSM 18090</strain>
    </source>
</reference>
<evidence type="ECO:0000256" key="9">
    <source>
        <dbReference type="ARBA" id="ARBA00023172"/>
    </source>
</evidence>
<feature type="compositionally biased region" description="Polar residues" evidence="15">
    <location>
        <begin position="12"/>
        <end position="25"/>
    </location>
</feature>
<evidence type="ECO:0000256" key="3">
    <source>
        <dbReference type="ARBA" id="ARBA00022722"/>
    </source>
</evidence>
<accession>A0A3N5BKL5</accession>
<dbReference type="NCBIfam" id="NF002581">
    <property type="entry name" value="PRK02234.1-2"/>
    <property type="match status" value="1"/>
</dbReference>
<dbReference type="EMBL" id="RKRF01000007">
    <property type="protein sequence ID" value="RPF55800.1"/>
    <property type="molecule type" value="Genomic_DNA"/>
</dbReference>
<gene>
    <name evidence="13" type="primary">recU</name>
    <name evidence="16" type="ORF">EDC24_0684</name>
</gene>
<comment type="caution">
    <text evidence="16">The sequence shown here is derived from an EMBL/GenBank/DDBJ whole genome shotgun (WGS) entry which is preliminary data.</text>
</comment>
<protein>
    <recommendedName>
        <fullName evidence="12 13">Holliday junction resolvase RecU</fullName>
        <ecNumber evidence="13 14">3.1.21.10</ecNumber>
    </recommendedName>
    <alternativeName>
        <fullName evidence="13">Recombination protein U homolog</fullName>
    </alternativeName>
</protein>
<dbReference type="GO" id="GO:0006281">
    <property type="term" value="P:DNA repair"/>
    <property type="evidence" value="ECO:0007669"/>
    <property type="project" value="UniProtKB-UniRule"/>
</dbReference>
<dbReference type="GO" id="GO:0005737">
    <property type="term" value="C:cytoplasm"/>
    <property type="evidence" value="ECO:0007669"/>
    <property type="project" value="UniProtKB-SubCell"/>
</dbReference>
<evidence type="ECO:0000256" key="8">
    <source>
        <dbReference type="ARBA" id="ARBA00022842"/>
    </source>
</evidence>
<dbReference type="NCBIfam" id="NF002584">
    <property type="entry name" value="PRK02234.1-5"/>
    <property type="match status" value="1"/>
</dbReference>
<dbReference type="GO" id="GO:0006310">
    <property type="term" value="P:DNA recombination"/>
    <property type="evidence" value="ECO:0007669"/>
    <property type="project" value="UniProtKB-UniRule"/>
</dbReference>
<dbReference type="GO" id="GO:0008821">
    <property type="term" value="F:crossover junction DNA endonuclease activity"/>
    <property type="evidence" value="ECO:0007669"/>
    <property type="project" value="UniProtKB-EC"/>
</dbReference>
<dbReference type="PIRSF" id="PIRSF037785">
    <property type="entry name" value="RecU"/>
    <property type="match status" value="1"/>
</dbReference>
<feature type="binding site" evidence="13">
    <location>
        <position position="116"/>
    </location>
    <ligand>
        <name>Mg(2+)</name>
        <dbReference type="ChEBI" id="CHEBI:18420"/>
    </ligand>
</feature>
<keyword evidence="4 13" id="KW-0479">Metal-binding</keyword>
<feature type="region of interest" description="Disordered" evidence="15">
    <location>
        <begin position="1"/>
        <end position="28"/>
    </location>
</feature>
<dbReference type="SUPFAM" id="SSF52980">
    <property type="entry name" value="Restriction endonuclease-like"/>
    <property type="match status" value="1"/>
</dbReference>
<dbReference type="GO" id="GO:0007059">
    <property type="term" value="P:chromosome segregation"/>
    <property type="evidence" value="ECO:0007669"/>
    <property type="project" value="UniProtKB-UniRule"/>
</dbReference>
<comment type="subcellular location">
    <subcellularLocation>
        <location evidence="1 13">Cytoplasm</location>
    </subcellularLocation>
</comment>
<evidence type="ECO:0000256" key="11">
    <source>
        <dbReference type="ARBA" id="ARBA00023447"/>
    </source>
</evidence>
<dbReference type="Pfam" id="PF03838">
    <property type="entry name" value="RecU"/>
    <property type="match status" value="1"/>
</dbReference>
<keyword evidence="6 13" id="KW-0227">DNA damage</keyword>
<dbReference type="AlphaFoldDB" id="A0A3N5BKL5"/>